<accession>A0A9P8AW73</accession>
<comment type="caution">
    <text evidence="2">The sequence shown here is derived from an EMBL/GenBank/DDBJ whole genome shotgun (WGS) entry which is preliminary data.</text>
</comment>
<dbReference type="Proteomes" id="UP000812287">
    <property type="component" value="Unassembled WGS sequence"/>
</dbReference>
<evidence type="ECO:0000313" key="3">
    <source>
        <dbReference type="Proteomes" id="UP000812287"/>
    </source>
</evidence>
<name>A0A9P8AW73_9AGAR</name>
<keyword evidence="1" id="KW-0175">Coiled coil</keyword>
<feature type="coiled-coil region" evidence="1">
    <location>
        <begin position="9"/>
        <end position="40"/>
    </location>
</feature>
<dbReference type="AlphaFoldDB" id="A0A9P8AW73"/>
<keyword evidence="3" id="KW-1185">Reference proteome</keyword>
<evidence type="ECO:0000256" key="1">
    <source>
        <dbReference type="SAM" id="Coils"/>
    </source>
</evidence>
<dbReference type="OrthoDB" id="3147752at2759"/>
<reference evidence="2" key="1">
    <citation type="submission" date="2020-11" db="EMBL/GenBank/DDBJ databases">
        <title>Adaptations for nitrogen fixation in a non-lichenized fungal sporocarp promotes dispersal by wood-feeding termites.</title>
        <authorList>
            <consortium name="DOE Joint Genome Institute"/>
            <person name="Koch R.A."/>
            <person name="Yoon G."/>
            <person name="Arayal U."/>
            <person name="Lail K."/>
            <person name="Amirebrahimi M."/>
            <person name="Labutti K."/>
            <person name="Lipzen A."/>
            <person name="Riley R."/>
            <person name="Barry K."/>
            <person name="Henrissat B."/>
            <person name="Grigoriev I.V."/>
            <person name="Herr J.R."/>
            <person name="Aime M.C."/>
        </authorList>
    </citation>
    <scope>NUCLEOTIDE SEQUENCE</scope>
    <source>
        <strain evidence="2">MCA 3950</strain>
    </source>
</reference>
<dbReference type="GeneID" id="66105141"/>
<gene>
    <name evidence="2" type="ORF">BT62DRAFT_885744</name>
</gene>
<dbReference type="RefSeq" id="XP_043043550.1">
    <property type="nucleotide sequence ID" value="XM_043182844.1"/>
</dbReference>
<proteinExistence type="predicted"/>
<evidence type="ECO:0000313" key="2">
    <source>
        <dbReference type="EMBL" id="KAG7450050.1"/>
    </source>
</evidence>
<dbReference type="EMBL" id="MU250527">
    <property type="protein sequence ID" value="KAG7450050.1"/>
    <property type="molecule type" value="Genomic_DNA"/>
</dbReference>
<organism evidence="2 3">
    <name type="scientific">Guyanagaster necrorhizus</name>
    <dbReference type="NCBI Taxonomy" id="856835"/>
    <lineage>
        <taxon>Eukaryota</taxon>
        <taxon>Fungi</taxon>
        <taxon>Dikarya</taxon>
        <taxon>Basidiomycota</taxon>
        <taxon>Agaricomycotina</taxon>
        <taxon>Agaricomycetes</taxon>
        <taxon>Agaricomycetidae</taxon>
        <taxon>Agaricales</taxon>
        <taxon>Marasmiineae</taxon>
        <taxon>Physalacriaceae</taxon>
        <taxon>Guyanagaster</taxon>
    </lineage>
</organism>
<sequence>MQNEGVKELSLTERRIALLEQEIVARNKELVQVREDLKREQTVHRDERRLLDIRTQELQDAHTYLTINDTLSGNELVAKVESLNAEIYQVSAYMADSMSFRERVDPDSTPVEVVRWLGSYIVHLLCSPINDETRIQVVQIVTQASLVQCCADFISMWHIERHTDMNLSRLYAKIQATNTQVVAGRWRAMTRSGSKYETLSNVKKEWTNTIIRKLAIVLIFARWTGVGTDPTWDACTTFLVGKYGARIEEVVRLAIDLDRGMGEGIVSEDIMIFSVGRGSTFVPDTMQSCDGESPVRDPDHVLCTCELGLKISQSVEKDGHSAERLAILEKPKVVLYSTMSEMISRI</sequence>
<protein>
    <submittedName>
        <fullName evidence="2">Uncharacterized protein</fullName>
    </submittedName>
</protein>